<dbReference type="GO" id="GO:0007156">
    <property type="term" value="P:homophilic cell adhesion via plasma membrane adhesion molecules"/>
    <property type="evidence" value="ECO:0007669"/>
    <property type="project" value="InterPro"/>
</dbReference>
<sequence length="1166" mass="133827">MFICNFDMLFVIFNFLTFLVPVIPQILIENQYDESNLLTTIQYEIKENTKVNTQIASIRTDARLAGYYDKDDYKLLQFKLLTDQYNHLFNIDNVSGDVTILSNVDRETLCRSLDNSNCKIELSIAIHPRQYFRIINMVIKIIDENDNTPTFDNKYYTIRMHESVSVGTEFNLPRAHDADFGSLGVVRYSLSPQEHEFDIKFNKTLDGLLAARLVIRQRLDREKRDLYNLKLVAYDGGVPALYDTLKIKIEIMDANDNNPIFMEKTYKAIISEASPPNSHILSIHATDLDLGDNGQVKYKFDSATKSMYGHLFNLDTKNGELTTKERLDYEVQDKYHLVAKAYDLGIGSFPAEIAISKTPNNSYVQSLPTHGRGEPEYAPHQGLPQNRGRTTFILVQLQDVNDNKPIIVISTLTDTNSNTVYIAENHEKNTFVAHVHVKDIDSASQSTVQCELNHAQFYLQQTTYMDYQIKTLEKLNREANDSYSVLDRNDNVPYFDKLLYESEIEENEVPYSRVLVQVKAMDNDIGPNGVVRYFIDKYKSGKFSNNFDINNITGEIYAKIEFDREKSEYMDIVIYAKDVNKNGTENEMKYLNVLEKSLTGSTIVRIHILDKNDNAPKFNYETYSFSVYENEPIGTQVGMLNCIDTDSKEYSEFNYEMSKNYESWNNFKIEKDGKLLTTKILDRENRSVYFLVVKAIDSHNSSLFSSTSISIYVQDVNDNIPILHFPKYPNNTVIVPSNMPINHHIVDIMATDEDIGANAKILYEMHYMDYDSKNFNVNFEKPKNLKKILNGSNFKDQVKSLENVYNLFTINYYTGSIRVNKNLSKYINSEILNISYKIITKDQGIKSLSSQEILYIIINDTMKYVEYAENEIDKFSNSTIKIFSATSTNIFIIGLITFCTLVIMIIIIISVTCLIQKNKKKKYLDESTKSNKVSLNIPKIRSFKPNFDLIKDDKFMDSIQSFDNSQNLKLNTLQVDDYNFYSQRLNSNYKQSFKDSSGKGLNSNHFYDNVDKHKVESCQFLNVNLETNGYNYTIPNVTPNYILTMKNMNMNNINYAHENKSVGGESVADSGHGASDITGETKTVSVLPKGNLPEKKSNVNLMNNSNLHYKKKKNSNFSFQTDDEVSITSGTYILNSNPSNSNSNNGQFYNKNTTKKSNLNLTDYIV</sequence>
<dbReference type="Pfam" id="PF08266">
    <property type="entry name" value="Cadherin_2"/>
    <property type="match status" value="1"/>
</dbReference>
<feature type="chain" id="PRO_5008056799" evidence="14">
    <location>
        <begin position="25"/>
        <end position="1166"/>
    </location>
</feature>
<organism evidence="16 17">
    <name type="scientific">Intoshia linei</name>
    <dbReference type="NCBI Taxonomy" id="1819745"/>
    <lineage>
        <taxon>Eukaryota</taxon>
        <taxon>Metazoa</taxon>
        <taxon>Spiralia</taxon>
        <taxon>Lophotrochozoa</taxon>
        <taxon>Mesozoa</taxon>
        <taxon>Orthonectida</taxon>
        <taxon>Rhopaluridae</taxon>
        <taxon>Intoshia</taxon>
    </lineage>
</organism>
<reference evidence="16 17" key="1">
    <citation type="submission" date="2016-04" db="EMBL/GenBank/DDBJ databases">
        <title>The genome of Intoshia linei affirms orthonectids as highly simplified spiralians.</title>
        <authorList>
            <person name="Mikhailov K.V."/>
            <person name="Slusarev G.S."/>
            <person name="Nikitin M.A."/>
            <person name="Logacheva M.D."/>
            <person name="Penin A."/>
            <person name="Aleoshin V."/>
            <person name="Panchin Y.V."/>
        </authorList>
    </citation>
    <scope>NUCLEOTIDE SEQUENCE [LARGE SCALE GENOMIC DNA]</scope>
    <source>
        <strain evidence="16">Intl2013</strain>
        <tissue evidence="16">Whole animal</tissue>
    </source>
</reference>
<feature type="transmembrane region" description="Helical" evidence="13">
    <location>
        <begin position="890"/>
        <end position="915"/>
    </location>
</feature>
<dbReference type="SMART" id="SM00112">
    <property type="entry name" value="CA"/>
    <property type="match status" value="6"/>
</dbReference>
<gene>
    <name evidence="16" type="ORF">A3Q56_04656</name>
</gene>
<evidence type="ECO:0000256" key="3">
    <source>
        <dbReference type="ARBA" id="ARBA00022692"/>
    </source>
</evidence>
<evidence type="ECO:0000313" key="17">
    <source>
        <dbReference type="Proteomes" id="UP000078046"/>
    </source>
</evidence>
<keyword evidence="2" id="KW-1003">Cell membrane</keyword>
<evidence type="ECO:0000256" key="1">
    <source>
        <dbReference type="ARBA" id="ARBA00004251"/>
    </source>
</evidence>
<keyword evidence="5" id="KW-0677">Repeat</keyword>
<feature type="domain" description="Cadherin" evidence="15">
    <location>
        <begin position="262"/>
        <end position="407"/>
    </location>
</feature>
<accession>A0A177AZW2</accession>
<feature type="region of interest" description="Disordered" evidence="12">
    <location>
        <begin position="366"/>
        <end position="385"/>
    </location>
</feature>
<dbReference type="FunFam" id="2.60.40.60:FF:000092">
    <property type="entry name" value="Protocadherin 8"/>
    <property type="match status" value="1"/>
</dbReference>
<evidence type="ECO:0000256" key="6">
    <source>
        <dbReference type="ARBA" id="ARBA00022837"/>
    </source>
</evidence>
<dbReference type="GO" id="GO:0005509">
    <property type="term" value="F:calcium ion binding"/>
    <property type="evidence" value="ECO:0007669"/>
    <property type="project" value="UniProtKB-UniRule"/>
</dbReference>
<keyword evidence="17" id="KW-1185">Reference proteome</keyword>
<keyword evidence="4 14" id="KW-0732">Signal</keyword>
<dbReference type="Pfam" id="PF00028">
    <property type="entry name" value="Cadherin"/>
    <property type="match status" value="4"/>
</dbReference>
<dbReference type="OrthoDB" id="6252479at2759"/>
<feature type="domain" description="Cadherin" evidence="15">
    <location>
        <begin position="619"/>
        <end position="723"/>
    </location>
</feature>
<dbReference type="PANTHER" id="PTHR24028">
    <property type="entry name" value="CADHERIN-87A"/>
    <property type="match status" value="1"/>
</dbReference>
<evidence type="ECO:0000259" key="15">
    <source>
        <dbReference type="PROSITE" id="PS50268"/>
    </source>
</evidence>
<feature type="domain" description="Cadherin" evidence="15">
    <location>
        <begin position="152"/>
        <end position="261"/>
    </location>
</feature>
<evidence type="ECO:0000256" key="14">
    <source>
        <dbReference type="SAM" id="SignalP"/>
    </source>
</evidence>
<comment type="subcellular location">
    <subcellularLocation>
        <location evidence="1">Cell membrane</location>
        <topology evidence="1">Single-pass type I membrane protein</topology>
    </subcellularLocation>
</comment>
<evidence type="ECO:0000256" key="7">
    <source>
        <dbReference type="ARBA" id="ARBA00022889"/>
    </source>
</evidence>
<evidence type="ECO:0000256" key="10">
    <source>
        <dbReference type="ARBA" id="ARBA00023180"/>
    </source>
</evidence>
<dbReference type="InterPro" id="IPR015919">
    <property type="entry name" value="Cadherin-like_sf"/>
</dbReference>
<dbReference type="FunFam" id="2.60.40.60:FF:000007">
    <property type="entry name" value="Protocadherin alpha 2"/>
    <property type="match status" value="1"/>
</dbReference>
<evidence type="ECO:0000256" key="8">
    <source>
        <dbReference type="ARBA" id="ARBA00022989"/>
    </source>
</evidence>
<keyword evidence="6 11" id="KW-0106">Calcium</keyword>
<keyword evidence="8 13" id="KW-1133">Transmembrane helix</keyword>
<dbReference type="PRINTS" id="PR00205">
    <property type="entry name" value="CADHERIN"/>
</dbReference>
<evidence type="ECO:0000256" key="11">
    <source>
        <dbReference type="PROSITE-ProRule" id="PRU00043"/>
    </source>
</evidence>
<dbReference type="SUPFAM" id="SSF49313">
    <property type="entry name" value="Cadherin-like"/>
    <property type="match status" value="6"/>
</dbReference>
<dbReference type="InterPro" id="IPR013164">
    <property type="entry name" value="Cadherin_N"/>
</dbReference>
<evidence type="ECO:0000256" key="5">
    <source>
        <dbReference type="ARBA" id="ARBA00022737"/>
    </source>
</evidence>
<dbReference type="EMBL" id="LWCA01000631">
    <property type="protein sequence ID" value="OAF67559.1"/>
    <property type="molecule type" value="Genomic_DNA"/>
</dbReference>
<evidence type="ECO:0000256" key="4">
    <source>
        <dbReference type="ARBA" id="ARBA00022729"/>
    </source>
</evidence>
<keyword evidence="3 13" id="KW-0812">Transmembrane</keyword>
<dbReference type="InterPro" id="IPR050174">
    <property type="entry name" value="Protocadherin/Cadherin-CA"/>
</dbReference>
<dbReference type="GO" id="GO:0005886">
    <property type="term" value="C:plasma membrane"/>
    <property type="evidence" value="ECO:0007669"/>
    <property type="project" value="UniProtKB-SubCell"/>
</dbReference>
<feature type="domain" description="Cadherin" evidence="15">
    <location>
        <begin position="37"/>
        <end position="151"/>
    </location>
</feature>
<dbReference type="PROSITE" id="PS50268">
    <property type="entry name" value="CADHERIN_2"/>
    <property type="match status" value="6"/>
</dbReference>
<evidence type="ECO:0000256" key="13">
    <source>
        <dbReference type="SAM" id="Phobius"/>
    </source>
</evidence>
<name>A0A177AZW2_9BILA</name>
<keyword evidence="9 13" id="KW-0472">Membrane</keyword>
<proteinExistence type="predicted"/>
<dbReference type="PROSITE" id="PS00232">
    <property type="entry name" value="CADHERIN_1"/>
    <property type="match status" value="4"/>
</dbReference>
<dbReference type="InterPro" id="IPR002126">
    <property type="entry name" value="Cadherin-like_dom"/>
</dbReference>
<comment type="caution">
    <text evidence="16">The sequence shown here is derived from an EMBL/GenBank/DDBJ whole genome shotgun (WGS) entry which is preliminary data.</text>
</comment>
<dbReference type="PANTHER" id="PTHR24028:SF146">
    <property type="entry name" value="CADHERIN 96CB, ISOFORM D-RELATED"/>
    <property type="match status" value="1"/>
</dbReference>
<keyword evidence="10" id="KW-0325">Glycoprotein</keyword>
<dbReference type="FunFam" id="2.60.40.60:FF:000002">
    <property type="entry name" value="Protocadherin alpha 2"/>
    <property type="match status" value="1"/>
</dbReference>
<dbReference type="AlphaFoldDB" id="A0A177AZW2"/>
<keyword evidence="7" id="KW-0130">Cell adhesion</keyword>
<dbReference type="InterPro" id="IPR020894">
    <property type="entry name" value="Cadherin_CS"/>
</dbReference>
<evidence type="ECO:0000256" key="9">
    <source>
        <dbReference type="ARBA" id="ARBA00023136"/>
    </source>
</evidence>
<dbReference type="Proteomes" id="UP000078046">
    <property type="component" value="Unassembled WGS sequence"/>
</dbReference>
<feature type="domain" description="Cadherin" evidence="15">
    <location>
        <begin position="727"/>
        <end position="875"/>
    </location>
</feature>
<dbReference type="CDD" id="cd11304">
    <property type="entry name" value="Cadherin_repeat"/>
    <property type="match status" value="6"/>
</dbReference>
<dbReference type="Gene3D" id="2.60.40.60">
    <property type="entry name" value="Cadherins"/>
    <property type="match status" value="7"/>
</dbReference>
<evidence type="ECO:0000256" key="12">
    <source>
        <dbReference type="SAM" id="MobiDB-lite"/>
    </source>
</evidence>
<evidence type="ECO:0000313" key="16">
    <source>
        <dbReference type="EMBL" id="OAF67559.1"/>
    </source>
</evidence>
<evidence type="ECO:0000256" key="2">
    <source>
        <dbReference type="ARBA" id="ARBA00022475"/>
    </source>
</evidence>
<feature type="domain" description="Cadherin" evidence="15">
    <location>
        <begin position="496"/>
        <end position="618"/>
    </location>
</feature>
<dbReference type="FunFam" id="2.60.40.60:FF:000266">
    <property type="entry name" value="Cadherin 23"/>
    <property type="match status" value="1"/>
</dbReference>
<feature type="signal peptide" evidence="14">
    <location>
        <begin position="1"/>
        <end position="24"/>
    </location>
</feature>
<protein>
    <submittedName>
        <fullName evidence="16">Protocadherin-11</fullName>
    </submittedName>
</protein>